<name>A0A1G8X4U7_9EURY</name>
<dbReference type="EMBL" id="FNFC01000010">
    <property type="protein sequence ID" value="SDJ85669.1"/>
    <property type="molecule type" value="Genomic_DNA"/>
</dbReference>
<proteinExistence type="predicted"/>
<gene>
    <name evidence="1" type="ORF">SAMN05216226_110113</name>
</gene>
<dbReference type="Proteomes" id="UP000198856">
    <property type="component" value="Unassembled WGS sequence"/>
</dbReference>
<dbReference type="STRING" id="890420.SAMN05216226_110113"/>
<accession>A0A1G8X4U7</accession>
<dbReference type="AlphaFoldDB" id="A0A1G8X4U7"/>
<sequence>MRVYVDATPLYDLGQVGDLDLLGVVDGDLAVPQAVVDQVTVEPAATNLDRFLAEHAVDTTPPAEEYLDDAANLLDANRGTSDVHLVAGLLASRDRGEKRALVSDDRRLRAVADGLGATVTGTFGIVVRASLEDKYFSTTQAKRVIRRTDHHGLQMTGRLRERAIGEVD</sequence>
<dbReference type="Pfam" id="PF11848">
    <property type="entry name" value="DUF3368"/>
    <property type="match status" value="1"/>
</dbReference>
<dbReference type="OrthoDB" id="328022at2157"/>
<dbReference type="PANTHER" id="PTHR39550:SF1">
    <property type="entry name" value="SLL0658 PROTEIN"/>
    <property type="match status" value="1"/>
</dbReference>
<evidence type="ECO:0000313" key="1">
    <source>
        <dbReference type="EMBL" id="SDJ85669.1"/>
    </source>
</evidence>
<dbReference type="RefSeq" id="WP_092703089.1">
    <property type="nucleotide sequence ID" value="NZ_FNFC01000010.1"/>
</dbReference>
<dbReference type="PANTHER" id="PTHR39550">
    <property type="entry name" value="SLL0658 PROTEIN"/>
    <property type="match status" value="1"/>
</dbReference>
<evidence type="ECO:0000313" key="2">
    <source>
        <dbReference type="Proteomes" id="UP000198856"/>
    </source>
</evidence>
<keyword evidence="2" id="KW-1185">Reference proteome</keyword>
<organism evidence="1 2">
    <name type="scientific">Halovenus aranensis</name>
    <dbReference type="NCBI Taxonomy" id="890420"/>
    <lineage>
        <taxon>Archaea</taxon>
        <taxon>Methanobacteriati</taxon>
        <taxon>Methanobacteriota</taxon>
        <taxon>Stenosarchaea group</taxon>
        <taxon>Halobacteria</taxon>
        <taxon>Halobacteriales</taxon>
        <taxon>Haloarculaceae</taxon>
        <taxon>Halovenus</taxon>
    </lineage>
</organism>
<dbReference type="InterPro" id="IPR021799">
    <property type="entry name" value="PIN-like_prokaryotic"/>
</dbReference>
<protein>
    <submittedName>
        <fullName evidence="1">Predicted nucleic acid-binding protein, contains PIN domain</fullName>
    </submittedName>
</protein>
<reference evidence="1 2" key="1">
    <citation type="submission" date="2016-10" db="EMBL/GenBank/DDBJ databases">
        <authorList>
            <person name="de Groot N.N."/>
        </authorList>
    </citation>
    <scope>NUCLEOTIDE SEQUENCE [LARGE SCALE GENOMIC DNA]</scope>
    <source>
        <strain evidence="1 2">IBRC-M10015</strain>
    </source>
</reference>